<name>A0A2P6Q6K2_ROSCH</name>
<comment type="caution">
    <text evidence="10">The sequence shown here is derived from an EMBL/GenBank/DDBJ whole genome shotgun (WGS) entry which is preliminary data.</text>
</comment>
<evidence type="ECO:0000259" key="9">
    <source>
        <dbReference type="PROSITE" id="PS51387"/>
    </source>
</evidence>
<gene>
    <name evidence="10" type="ORF">RchiOBHm_Chr5g0017831</name>
</gene>
<keyword evidence="4 8" id="KW-0732">Signal</keyword>
<reference evidence="10 11" key="1">
    <citation type="journal article" date="2018" name="Nat. Genet.">
        <title>The Rosa genome provides new insights in the design of modern roses.</title>
        <authorList>
            <person name="Bendahmane M."/>
        </authorList>
    </citation>
    <scope>NUCLEOTIDE SEQUENCE [LARGE SCALE GENOMIC DNA]</scope>
    <source>
        <strain evidence="11">cv. Old Blush</strain>
    </source>
</reference>
<dbReference type="Gramene" id="PRQ29806">
    <property type="protein sequence ID" value="PRQ29806"/>
    <property type="gene ID" value="RchiOBHm_Chr5g0017831"/>
</dbReference>
<sequence length="530" mass="59413">MRVLLLIILSFLCFLVSCTTTSDPILNDFLRCLTNHSRYSTYPISEAIITYQSTSFQSALLAYIRNRRYSTPTTPKPLVIVAAKHESHVQSTVICAQQHGFQIRTRSGGHDFEGLSYVSSATPFVMLDMSNLRSIDINVTDESAWVESGATLGELYFNVGNKSNIHGFPAGVCPTVGIGGHLSGGGYGPLIRKYGLTVDNIVDAKLVNVKGTILNRKSMGEDLFWAIRGGGGASFGVVVSWKIKLVPVPTKVTVFNVLRTLEHGAIDIVYRWQYVAPKLPKEIFIRAMLQVKKNSTSGKLAVEVSFICHYLGDNEKLLSLMNRNFPELGLQQNDCFEMSWVESTVFWGNHPIGTPIAVLLDRPMGPPDFFKSKSDFVKEPIPKHGIESILDLMLKTGLDKLYMEWNPYGGRMSEISESETPFPHRAGNLFLIQYLGYWKEDKAETAHSYLDSISKMYQEMTAFVSKTPREAFLNYRDLDLGASKGNQTKVETARVYGSMYFKENFDRLVRVKTAVDPQNFFKNEQSIPPL</sequence>
<organism evidence="10 11">
    <name type="scientific">Rosa chinensis</name>
    <name type="common">China rose</name>
    <dbReference type="NCBI Taxonomy" id="74649"/>
    <lineage>
        <taxon>Eukaryota</taxon>
        <taxon>Viridiplantae</taxon>
        <taxon>Streptophyta</taxon>
        <taxon>Embryophyta</taxon>
        <taxon>Tracheophyta</taxon>
        <taxon>Spermatophyta</taxon>
        <taxon>Magnoliopsida</taxon>
        <taxon>eudicotyledons</taxon>
        <taxon>Gunneridae</taxon>
        <taxon>Pentapetalae</taxon>
        <taxon>rosids</taxon>
        <taxon>fabids</taxon>
        <taxon>Rosales</taxon>
        <taxon>Rosaceae</taxon>
        <taxon>Rosoideae</taxon>
        <taxon>Rosoideae incertae sedis</taxon>
        <taxon>Rosa</taxon>
    </lineage>
</organism>
<dbReference type="PANTHER" id="PTHR32448">
    <property type="entry name" value="OS08G0158400 PROTEIN"/>
    <property type="match status" value="1"/>
</dbReference>
<dbReference type="InterPro" id="IPR016167">
    <property type="entry name" value="FAD-bd_PCMH_sub1"/>
</dbReference>
<feature type="chain" id="PRO_5015110201" evidence="8">
    <location>
        <begin position="19"/>
        <end position="530"/>
    </location>
</feature>
<dbReference type="GO" id="GO:0050328">
    <property type="term" value="F:tetrahydroberberine oxidase activity"/>
    <property type="evidence" value="ECO:0007669"/>
    <property type="project" value="UniProtKB-EC"/>
</dbReference>
<dbReference type="Gene3D" id="3.30.465.10">
    <property type="match status" value="1"/>
</dbReference>
<dbReference type="AlphaFoldDB" id="A0A2P6Q6K2"/>
<dbReference type="InterPro" id="IPR012951">
    <property type="entry name" value="BBE"/>
</dbReference>
<dbReference type="InterPro" id="IPR036318">
    <property type="entry name" value="FAD-bd_PCMH-like_sf"/>
</dbReference>
<keyword evidence="10" id="KW-0560">Oxidoreductase</keyword>
<evidence type="ECO:0000313" key="11">
    <source>
        <dbReference type="Proteomes" id="UP000238479"/>
    </source>
</evidence>
<evidence type="ECO:0000256" key="5">
    <source>
        <dbReference type="ARBA" id="ARBA00022827"/>
    </source>
</evidence>
<evidence type="ECO:0000256" key="8">
    <source>
        <dbReference type="SAM" id="SignalP"/>
    </source>
</evidence>
<dbReference type="Pfam" id="PF08031">
    <property type="entry name" value="BBE"/>
    <property type="match status" value="1"/>
</dbReference>
<keyword evidence="6" id="KW-1015">Disulfide bond</keyword>
<dbReference type="GO" id="GO:0071949">
    <property type="term" value="F:FAD binding"/>
    <property type="evidence" value="ECO:0007669"/>
    <property type="project" value="InterPro"/>
</dbReference>
<dbReference type="STRING" id="74649.A0A2P6Q6K2"/>
<dbReference type="Proteomes" id="UP000238479">
    <property type="component" value="Chromosome 5"/>
</dbReference>
<evidence type="ECO:0000256" key="1">
    <source>
        <dbReference type="ARBA" id="ARBA00001974"/>
    </source>
</evidence>
<dbReference type="GO" id="GO:1901696">
    <property type="term" value="P:cannabinoid biosynthetic process"/>
    <property type="evidence" value="ECO:0007669"/>
    <property type="project" value="UniProtKB-ARBA"/>
</dbReference>
<keyword evidence="7" id="KW-0325">Glycoprotein</keyword>
<feature type="signal peptide" evidence="8">
    <location>
        <begin position="1"/>
        <end position="18"/>
    </location>
</feature>
<dbReference type="PROSITE" id="PS51387">
    <property type="entry name" value="FAD_PCMH"/>
    <property type="match status" value="1"/>
</dbReference>
<comment type="similarity">
    <text evidence="2">Belongs to the oxygen-dependent FAD-linked oxidoreductase family.</text>
</comment>
<keyword evidence="3" id="KW-0285">Flavoprotein</keyword>
<dbReference type="PROSITE" id="PS51257">
    <property type="entry name" value="PROKAR_LIPOPROTEIN"/>
    <property type="match status" value="1"/>
</dbReference>
<dbReference type="FunFam" id="3.30.43.10:FF:000004">
    <property type="entry name" value="Berberine bridge enzyme-like 15"/>
    <property type="match status" value="1"/>
</dbReference>
<feature type="domain" description="FAD-binding PCMH-type" evidence="9">
    <location>
        <begin position="73"/>
        <end position="248"/>
    </location>
</feature>
<evidence type="ECO:0000256" key="7">
    <source>
        <dbReference type="ARBA" id="ARBA00023180"/>
    </source>
</evidence>
<comment type="cofactor">
    <cofactor evidence="1">
        <name>FAD</name>
        <dbReference type="ChEBI" id="CHEBI:57692"/>
    </cofactor>
</comment>
<dbReference type="InterPro" id="IPR006094">
    <property type="entry name" value="Oxid_FAD_bind_N"/>
</dbReference>
<dbReference type="Gene3D" id="3.30.43.10">
    <property type="entry name" value="Uridine Diphospho-n-acetylenolpyruvylglucosamine Reductase, domain 2"/>
    <property type="match status" value="1"/>
</dbReference>
<evidence type="ECO:0000256" key="6">
    <source>
        <dbReference type="ARBA" id="ARBA00023157"/>
    </source>
</evidence>
<dbReference type="InterPro" id="IPR016166">
    <property type="entry name" value="FAD-bd_PCMH"/>
</dbReference>
<evidence type="ECO:0000313" key="10">
    <source>
        <dbReference type="EMBL" id="PRQ29806.1"/>
    </source>
</evidence>
<dbReference type="Gene3D" id="3.40.462.20">
    <property type="match status" value="1"/>
</dbReference>
<dbReference type="EMBL" id="PDCK01000043">
    <property type="protein sequence ID" value="PRQ29806.1"/>
    <property type="molecule type" value="Genomic_DNA"/>
</dbReference>
<proteinExistence type="inferred from homology"/>
<evidence type="ECO:0000256" key="3">
    <source>
        <dbReference type="ARBA" id="ARBA00022630"/>
    </source>
</evidence>
<dbReference type="SUPFAM" id="SSF56176">
    <property type="entry name" value="FAD-binding/transporter-associated domain-like"/>
    <property type="match status" value="1"/>
</dbReference>
<dbReference type="Pfam" id="PF01565">
    <property type="entry name" value="FAD_binding_4"/>
    <property type="match status" value="1"/>
</dbReference>
<dbReference type="OMA" id="HDRTSPK"/>
<dbReference type="InterPro" id="IPR016169">
    <property type="entry name" value="FAD-bd_PCMH_sub2"/>
</dbReference>
<dbReference type="EC" id="1.3.3.8" evidence="10"/>
<protein>
    <submittedName>
        <fullName evidence="10">Putative tetrahydroberberine oxidase</fullName>
        <ecNumber evidence="10">1.3.3.8</ecNumber>
    </submittedName>
</protein>
<keyword evidence="11" id="KW-1185">Reference proteome</keyword>
<accession>A0A2P6Q6K2</accession>
<evidence type="ECO:0000256" key="4">
    <source>
        <dbReference type="ARBA" id="ARBA00022729"/>
    </source>
</evidence>
<keyword evidence="5" id="KW-0274">FAD</keyword>
<evidence type="ECO:0000256" key="2">
    <source>
        <dbReference type="ARBA" id="ARBA00005466"/>
    </source>
</evidence>